<protein>
    <recommendedName>
        <fullName evidence="3">Phage protein</fullName>
    </recommendedName>
</protein>
<comment type="caution">
    <text evidence="1">The sequence shown here is derived from an EMBL/GenBank/DDBJ whole genome shotgun (WGS) entry which is preliminary data.</text>
</comment>
<name>A0ABX4LMI3_9BACT</name>
<gene>
    <name evidence="1" type="ORF">CPG37_10820</name>
</gene>
<evidence type="ECO:0008006" key="3">
    <source>
        <dbReference type="Google" id="ProtNLM"/>
    </source>
</evidence>
<dbReference type="RefSeq" id="WP_099334971.1">
    <property type="nucleotide sequence ID" value="NZ_CP042812.1"/>
</dbReference>
<accession>A0ABX4LMI3</accession>
<dbReference type="Proteomes" id="UP000221384">
    <property type="component" value="Unassembled WGS sequence"/>
</dbReference>
<keyword evidence="2" id="KW-1185">Reference proteome</keyword>
<sequence length="103" mass="12080">MSINKNKTVGVIMRNPNEIEELIYQSVKQSNLFDGEWESMMVSNLLEMILTKGGGVEEFITHFGSYFDVMDMEWYYKDDLVKRYGDDGYQLLIKYILGDDENE</sequence>
<reference evidence="1 2" key="1">
    <citation type="submission" date="2017-09" db="EMBL/GenBank/DDBJ databases">
        <authorList>
            <person name="Perez-Cataluna A."/>
            <person name="Figueras M.J."/>
            <person name="Salas-Masso N."/>
        </authorList>
    </citation>
    <scope>NUCLEOTIDE SEQUENCE [LARGE SCALE GENOMIC DNA]</scope>
    <source>
        <strain evidence="1 2">F138-33</strain>
    </source>
</reference>
<dbReference type="EMBL" id="NWVW01000014">
    <property type="protein sequence ID" value="PHO09082.1"/>
    <property type="molecule type" value="Genomic_DNA"/>
</dbReference>
<proteinExistence type="predicted"/>
<organism evidence="1 2">
    <name type="scientific">Malaciobacter canalis</name>
    <dbReference type="NCBI Taxonomy" id="1912871"/>
    <lineage>
        <taxon>Bacteria</taxon>
        <taxon>Pseudomonadati</taxon>
        <taxon>Campylobacterota</taxon>
        <taxon>Epsilonproteobacteria</taxon>
        <taxon>Campylobacterales</taxon>
        <taxon>Arcobacteraceae</taxon>
        <taxon>Malaciobacter</taxon>
    </lineage>
</organism>
<evidence type="ECO:0000313" key="2">
    <source>
        <dbReference type="Proteomes" id="UP000221384"/>
    </source>
</evidence>
<evidence type="ECO:0000313" key="1">
    <source>
        <dbReference type="EMBL" id="PHO09082.1"/>
    </source>
</evidence>